<keyword evidence="3" id="KW-0233">DNA recombination</keyword>
<feature type="domain" description="Resolvase/invertase-type recombinase catalytic" evidence="5">
    <location>
        <begin position="7"/>
        <end position="160"/>
    </location>
</feature>
<dbReference type="InterPro" id="IPR006118">
    <property type="entry name" value="Recombinase_CS"/>
</dbReference>
<dbReference type="Pfam" id="PF00239">
    <property type="entry name" value="Resolvase"/>
    <property type="match status" value="1"/>
</dbReference>
<gene>
    <name evidence="6" type="ORF">DSLASN_34850</name>
</gene>
<evidence type="ECO:0000313" key="6">
    <source>
        <dbReference type="EMBL" id="BCS97853.1"/>
    </source>
</evidence>
<evidence type="ECO:0000256" key="4">
    <source>
        <dbReference type="PROSITE-ProRule" id="PRU10137"/>
    </source>
</evidence>
<dbReference type="InterPro" id="IPR006119">
    <property type="entry name" value="Resolv_N"/>
</dbReference>
<evidence type="ECO:0000259" key="5">
    <source>
        <dbReference type="PROSITE" id="PS51736"/>
    </source>
</evidence>
<dbReference type="Proteomes" id="UP001320148">
    <property type="component" value="Chromosome"/>
</dbReference>
<dbReference type="Gene3D" id="3.40.50.1390">
    <property type="entry name" value="Resolvase, N-terminal catalytic domain"/>
    <property type="match status" value="1"/>
</dbReference>
<dbReference type="SMART" id="SM00857">
    <property type="entry name" value="Resolvase"/>
    <property type="match status" value="1"/>
</dbReference>
<evidence type="ECO:0000256" key="1">
    <source>
        <dbReference type="ARBA" id="ARBA00022908"/>
    </source>
</evidence>
<evidence type="ECO:0000313" key="7">
    <source>
        <dbReference type="Proteomes" id="UP001320148"/>
    </source>
</evidence>
<dbReference type="PANTHER" id="PTHR30461:SF23">
    <property type="entry name" value="DNA RECOMBINASE-RELATED"/>
    <property type="match status" value="1"/>
</dbReference>
<dbReference type="PROSITE" id="PS51736">
    <property type="entry name" value="RECOMBINASES_3"/>
    <property type="match status" value="1"/>
</dbReference>
<dbReference type="PANTHER" id="PTHR30461">
    <property type="entry name" value="DNA-INVERTASE FROM LAMBDOID PROPHAGE"/>
    <property type="match status" value="1"/>
</dbReference>
<protein>
    <recommendedName>
        <fullName evidence="5">Resolvase/invertase-type recombinase catalytic domain-containing protein</fullName>
    </recommendedName>
</protein>
<keyword evidence="7" id="KW-1185">Reference proteome</keyword>
<dbReference type="PROSITE" id="PS00397">
    <property type="entry name" value="RECOMBINASES_1"/>
    <property type="match status" value="1"/>
</dbReference>
<name>A0ABM7PKX4_9BACT</name>
<dbReference type="InterPro" id="IPR050639">
    <property type="entry name" value="SSR_resolvase"/>
</dbReference>
<dbReference type="CDD" id="cd00338">
    <property type="entry name" value="Ser_Recombinase"/>
    <property type="match status" value="1"/>
</dbReference>
<sequence>MKTEIKTAYAYLRVSSQSQIDGDGFRRQEEEIRAYAKRNGIEITGVFKEEGISGTKGEEDRPAFQEMMHKILANGVDAVIVEGVDRLARTLQIQEQLIAFMTSKEVNLISARTEANITEDFQADPMKKALVQIQGVFSELEKSLLVKKLSAARKAKRAESENDKCEGRKGLDETDEGRELLQVIKKHRRKPRKAKRLTYAQVAENLNAEGIKTLSGTAWTPRYLQKICLKYGV</sequence>
<proteinExistence type="predicted"/>
<evidence type="ECO:0000256" key="3">
    <source>
        <dbReference type="ARBA" id="ARBA00023172"/>
    </source>
</evidence>
<accession>A0ABM7PKX4</accession>
<dbReference type="EMBL" id="AP024488">
    <property type="protein sequence ID" value="BCS97853.1"/>
    <property type="molecule type" value="Genomic_DNA"/>
</dbReference>
<organism evidence="6 7">
    <name type="scientific">Desulfoluna limicola</name>
    <dbReference type="NCBI Taxonomy" id="2810562"/>
    <lineage>
        <taxon>Bacteria</taxon>
        <taxon>Pseudomonadati</taxon>
        <taxon>Thermodesulfobacteriota</taxon>
        <taxon>Desulfobacteria</taxon>
        <taxon>Desulfobacterales</taxon>
        <taxon>Desulfolunaceae</taxon>
        <taxon>Desulfoluna</taxon>
    </lineage>
</organism>
<evidence type="ECO:0000256" key="2">
    <source>
        <dbReference type="ARBA" id="ARBA00023125"/>
    </source>
</evidence>
<dbReference type="RefSeq" id="WP_236889269.1">
    <property type="nucleotide sequence ID" value="NZ_AP024488.1"/>
</dbReference>
<dbReference type="SUPFAM" id="SSF53041">
    <property type="entry name" value="Resolvase-like"/>
    <property type="match status" value="1"/>
</dbReference>
<keyword evidence="1" id="KW-0229">DNA integration</keyword>
<reference evidence="6 7" key="1">
    <citation type="submission" date="2021-02" db="EMBL/GenBank/DDBJ databases">
        <title>Complete genome of Desulfoluna sp. strain ASN36.</title>
        <authorList>
            <person name="Takahashi A."/>
            <person name="Kojima H."/>
            <person name="Fukui M."/>
        </authorList>
    </citation>
    <scope>NUCLEOTIDE SEQUENCE [LARGE SCALE GENOMIC DNA]</scope>
    <source>
        <strain evidence="6 7">ASN36</strain>
    </source>
</reference>
<feature type="active site" description="O-(5'-phospho-DNA)-serine intermediate" evidence="4">
    <location>
        <position position="15"/>
    </location>
</feature>
<keyword evidence="2" id="KW-0238">DNA-binding</keyword>
<dbReference type="InterPro" id="IPR036162">
    <property type="entry name" value="Resolvase-like_N_sf"/>
</dbReference>